<feature type="transmembrane region" description="Helical" evidence="1">
    <location>
        <begin position="117"/>
        <end position="136"/>
    </location>
</feature>
<feature type="transmembrane region" description="Helical" evidence="1">
    <location>
        <begin position="423"/>
        <end position="444"/>
    </location>
</feature>
<name>D2MQ88_9FIRM</name>
<feature type="transmembrane region" description="Helical" evidence="1">
    <location>
        <begin position="393"/>
        <end position="417"/>
    </location>
</feature>
<keyword evidence="1" id="KW-1133">Transmembrane helix</keyword>
<keyword evidence="1" id="KW-0812">Transmembrane</keyword>
<protein>
    <submittedName>
        <fullName evidence="2">Uncharacterized protein</fullName>
    </submittedName>
</protein>
<gene>
    <name evidence="2" type="ORF">HMPREF9013_0437</name>
</gene>
<evidence type="ECO:0000313" key="3">
    <source>
        <dbReference type="Proteomes" id="UP000005017"/>
    </source>
</evidence>
<feature type="transmembrane region" description="Helical" evidence="1">
    <location>
        <begin position="142"/>
        <end position="167"/>
    </location>
</feature>
<dbReference type="RefSeq" id="WP_006627551.1">
    <property type="nucleotide sequence ID" value="NZ_ADFR01000016.1"/>
</dbReference>
<proteinExistence type="predicted"/>
<dbReference type="STRING" id="679192.HMPREF9013_0437"/>
<evidence type="ECO:0000313" key="2">
    <source>
        <dbReference type="EMBL" id="EFC05157.1"/>
    </source>
</evidence>
<feature type="transmembrane region" description="Helical" evidence="1">
    <location>
        <begin position="245"/>
        <end position="264"/>
    </location>
</feature>
<dbReference type="OrthoDB" id="138672at2"/>
<keyword evidence="1" id="KW-0472">Membrane</keyword>
<dbReference type="eggNOG" id="COG2898">
    <property type="taxonomic scope" value="Bacteria"/>
</dbReference>
<dbReference type="Proteomes" id="UP000005017">
    <property type="component" value="Unassembled WGS sequence"/>
</dbReference>
<dbReference type="AlphaFoldDB" id="D2MQ88"/>
<reference evidence="3" key="1">
    <citation type="submission" date="2009-12" db="EMBL/GenBank/DDBJ databases">
        <title>Sequence of Clostridiales genomosp. BVAB3 str. UPII9-5.</title>
        <authorList>
            <person name="Madupu R."/>
            <person name="Durkin A.S."/>
            <person name="Torralba M."/>
            <person name="Methe B."/>
            <person name="Sutton G.G."/>
            <person name="Strausberg R.L."/>
            <person name="Nelson K.E."/>
        </authorList>
    </citation>
    <scope>NUCLEOTIDE SEQUENCE [LARGE SCALE GENOMIC DNA]</scope>
    <source>
        <strain evidence="3">W1219</strain>
    </source>
</reference>
<feature type="transmembrane region" description="Helical" evidence="1">
    <location>
        <begin position="32"/>
        <end position="50"/>
    </location>
</feature>
<feature type="transmembrane region" description="Helical" evidence="1">
    <location>
        <begin position="56"/>
        <end position="78"/>
    </location>
</feature>
<feature type="transmembrane region" description="Helical" evidence="1">
    <location>
        <begin position="352"/>
        <end position="372"/>
    </location>
</feature>
<dbReference type="EMBL" id="ADFR01000016">
    <property type="protein sequence ID" value="EFC05157.1"/>
    <property type="molecule type" value="Genomic_DNA"/>
</dbReference>
<evidence type="ECO:0000256" key="1">
    <source>
        <dbReference type="SAM" id="Phobius"/>
    </source>
</evidence>
<sequence>MNKFFQLLKVQMMNYWLQGNAKTIRSQLLRSVPLALFILGIASFYAAMLFQGANAFVYPYLIFLAASIVMAISFFTTLSTAQATFFEFKDYDLLISLPVNKKWISFSKFLSAMVNQWIISWVVLIPVFVVCIVHYSGSFQFAVFYLLGMLLLPAVPVSLGILIALAFRWITAGTRFENLLKNILNVALVIFIIVINFSQNFGMSGRSSGSISTVRKIGPGLVNQWFFTPANWFAFGTVLKDSMQLFYLLLVAVISLGIVVTVYLKLFDRIHHRSAVTYHVKNFKLTKAKGGSQVIILVKREFKTLFSNFAASLNIFMMPLMGILAGVTICYFTPQFLVNFLISDGETILLPIIYFLTIFSGMPIYSSSAINIEGTRFWIIRSLPISERKFLMVKHFVGLFMSIIGPMVCLILCSIHFKFDASLFFTGFILVISLVVAINSFALLMNLLLPKMIYDSPELAIKKGGIGSVLGGVVPYLGSIILFVSFMKSMEDSISNKVTLMLCLAVIVAIMALVLEVILWVYGPKKIRKLG</sequence>
<comment type="caution">
    <text evidence="2">The sequence shown here is derived from an EMBL/GenBank/DDBJ whole genome shotgun (WGS) entry which is preliminary data.</text>
</comment>
<accession>D2MQ88</accession>
<feature type="transmembrane region" description="Helical" evidence="1">
    <location>
        <begin position="465"/>
        <end position="486"/>
    </location>
</feature>
<feature type="transmembrane region" description="Helical" evidence="1">
    <location>
        <begin position="498"/>
        <end position="522"/>
    </location>
</feature>
<feature type="transmembrane region" description="Helical" evidence="1">
    <location>
        <begin position="179"/>
        <end position="198"/>
    </location>
</feature>
<feature type="transmembrane region" description="Helical" evidence="1">
    <location>
        <begin position="309"/>
        <end position="332"/>
    </location>
</feature>
<organism evidence="2 3">
    <name type="scientific">Bulleidia extructa W1219</name>
    <dbReference type="NCBI Taxonomy" id="679192"/>
    <lineage>
        <taxon>Bacteria</taxon>
        <taxon>Bacillati</taxon>
        <taxon>Bacillota</taxon>
        <taxon>Erysipelotrichia</taxon>
        <taxon>Erysipelotrichales</taxon>
        <taxon>Erysipelotrichaceae</taxon>
        <taxon>Bulleidia</taxon>
    </lineage>
</organism>
<keyword evidence="3" id="KW-1185">Reference proteome</keyword>